<accession>A0A0B4DRI4</accession>
<dbReference type="Pfam" id="PF11159">
    <property type="entry name" value="DUF2939"/>
    <property type="match status" value="1"/>
</dbReference>
<evidence type="ECO:0000313" key="1">
    <source>
        <dbReference type="EMBL" id="KIC56888.1"/>
    </source>
</evidence>
<name>A0A0B4DRI4_9CAUL</name>
<evidence type="ECO:0000313" key="2">
    <source>
        <dbReference type="Proteomes" id="UP000031166"/>
    </source>
</evidence>
<sequence>MSRKIITGTLIAVVIGVAVALFVSPFIAAQALVRAARTGDAAGLERQVDFPAFRTSLKSELNARAALEIRNRTKGDTGLAALGMLLAPSLVEGAVDNFVTPQGIAAMVRSGETPEPERPVPANDTPAVDKDKIRQSWAYRGLNTFAVTLTRDDRPDDALVLIMERWTPFTWKLAGVDLTPDPMG</sequence>
<dbReference type="AlphaFoldDB" id="A0A0B4DRI4"/>
<comment type="caution">
    <text evidence="1">The sequence shown here is derived from an EMBL/GenBank/DDBJ whole genome shotgun (WGS) entry which is preliminary data.</text>
</comment>
<dbReference type="RefSeq" id="WP_039246746.1">
    <property type="nucleotide sequence ID" value="NZ_JWSY01000019.1"/>
</dbReference>
<dbReference type="EMBL" id="JWSY01000019">
    <property type="protein sequence ID" value="KIC56888.1"/>
    <property type="molecule type" value="Genomic_DNA"/>
</dbReference>
<protein>
    <recommendedName>
        <fullName evidence="3">DUF2939 domain-containing protein</fullName>
    </recommendedName>
</protein>
<dbReference type="STRING" id="172043.RM53_11025"/>
<evidence type="ECO:0008006" key="3">
    <source>
        <dbReference type="Google" id="ProtNLM"/>
    </source>
</evidence>
<dbReference type="Proteomes" id="UP000031166">
    <property type="component" value="Unassembled WGS sequence"/>
</dbReference>
<proteinExistence type="predicted"/>
<organism evidence="1 2">
    <name type="scientific">Brevundimonas nasdae</name>
    <dbReference type="NCBI Taxonomy" id="172043"/>
    <lineage>
        <taxon>Bacteria</taxon>
        <taxon>Pseudomonadati</taxon>
        <taxon>Pseudomonadota</taxon>
        <taxon>Alphaproteobacteria</taxon>
        <taxon>Caulobacterales</taxon>
        <taxon>Caulobacteraceae</taxon>
        <taxon>Brevundimonas</taxon>
    </lineage>
</organism>
<reference evidence="1 2" key="1">
    <citation type="submission" date="2014-12" db="EMBL/GenBank/DDBJ databases">
        <title>Genome sequencing of Brevundimonas nasdae TPW30.</title>
        <authorList>
            <person name="Tan P.W."/>
            <person name="Chan K.-G."/>
        </authorList>
    </citation>
    <scope>NUCLEOTIDE SEQUENCE [LARGE SCALE GENOMIC DNA]</scope>
    <source>
        <strain evidence="1 2">TPW30</strain>
    </source>
</reference>
<dbReference type="InterPro" id="IPR021330">
    <property type="entry name" value="DUF2939"/>
</dbReference>
<gene>
    <name evidence="1" type="ORF">RM53_11025</name>
</gene>